<dbReference type="OrthoDB" id="1683589at2"/>
<evidence type="ECO:0000313" key="3">
    <source>
        <dbReference type="Proteomes" id="UP000076476"/>
    </source>
</evidence>
<protein>
    <recommendedName>
        <fullName evidence="4">DUF2953 domain-containing protein</fullName>
    </recommendedName>
</protein>
<dbReference type="AlphaFoldDB" id="A0A165YIL7"/>
<organism evidence="2 3">
    <name type="scientific">Aeribacillus pallidus</name>
    <dbReference type="NCBI Taxonomy" id="33936"/>
    <lineage>
        <taxon>Bacteria</taxon>
        <taxon>Bacillati</taxon>
        <taxon>Bacillota</taxon>
        <taxon>Bacilli</taxon>
        <taxon>Bacillales</taxon>
        <taxon>Bacillaceae</taxon>
        <taxon>Aeribacillus</taxon>
    </lineage>
</organism>
<dbReference type="RefSeq" id="WP_063387374.1">
    <property type="nucleotide sequence ID" value="NZ_LVHY01000057.1"/>
</dbReference>
<comment type="caution">
    <text evidence="2">The sequence shown here is derived from an EMBL/GenBank/DDBJ whole genome shotgun (WGS) entry which is preliminary data.</text>
</comment>
<evidence type="ECO:0008006" key="4">
    <source>
        <dbReference type="Google" id="ProtNLM"/>
    </source>
</evidence>
<dbReference type="InterPro" id="IPR021338">
    <property type="entry name" value="DUF2953"/>
</dbReference>
<name>A0A165YIL7_9BACI</name>
<dbReference type="EMBL" id="LWBR01000013">
    <property type="protein sequence ID" value="KZN97119.1"/>
    <property type="molecule type" value="Genomic_DNA"/>
</dbReference>
<accession>A0A164ASL6</accession>
<feature type="transmembrane region" description="Helical" evidence="1">
    <location>
        <begin position="153"/>
        <end position="172"/>
    </location>
</feature>
<keyword evidence="3" id="KW-1185">Reference proteome</keyword>
<reference evidence="2 3" key="1">
    <citation type="submission" date="2016-04" db="EMBL/GenBank/DDBJ databases">
        <title>Draft genome sequence of Aeribacillus pallidus 8m3 from petroleum reservoir.</title>
        <authorList>
            <person name="Poltaraus A.B."/>
            <person name="Nazina T.N."/>
            <person name="Tourova T.P."/>
            <person name="Malakho S.M."/>
            <person name="Korshunova A.V."/>
            <person name="Sokolova D.S."/>
        </authorList>
    </citation>
    <scope>NUCLEOTIDE SEQUENCE [LARGE SCALE GENOMIC DNA]</scope>
    <source>
        <strain evidence="2 3">8m3</strain>
    </source>
</reference>
<keyword evidence="1" id="KW-0812">Transmembrane</keyword>
<dbReference type="Pfam" id="PF11167">
    <property type="entry name" value="DUF2953"/>
    <property type="match status" value="1"/>
</dbReference>
<keyword evidence="1" id="KW-1133">Transmembrane helix</keyword>
<dbReference type="Proteomes" id="UP000076476">
    <property type="component" value="Unassembled WGS sequence"/>
</dbReference>
<gene>
    <name evidence="2" type="ORF">AZI98_06055</name>
</gene>
<accession>A0A165YIL7</accession>
<evidence type="ECO:0000313" key="2">
    <source>
        <dbReference type="EMBL" id="KZN97119.1"/>
    </source>
</evidence>
<proteinExistence type="predicted"/>
<sequence length="234" mass="27528">MPFWLAIVFFLFLIFVLLVAMTKLTIVLSYKHDKYDDRLRVTFLLFFGLIRYTIKIPFIKLDQEGPNIVYKQEKETKHSTQKSSEKVTPEELFEKLQNFKEILENVIHFSFIIRKFLKKVRIVKWEWRTEIGTGEAASTGMSAGTLWGMKSSIIYFASRYFTLIGYPVVSIFPNFNRMVLKTTFVCMMQFRLGNAIIAGLRLVKWSRSKTALWRNLPFAKKNKKNEHSLEEAKV</sequence>
<evidence type="ECO:0000256" key="1">
    <source>
        <dbReference type="SAM" id="Phobius"/>
    </source>
</evidence>
<feature type="transmembrane region" description="Helical" evidence="1">
    <location>
        <begin position="38"/>
        <end position="54"/>
    </location>
</feature>
<keyword evidence="1" id="KW-0472">Membrane</keyword>
<dbReference type="STRING" id="33936.AZI98_06055"/>